<name>A0A1L9UWF4_ASPBC</name>
<dbReference type="InterPro" id="IPR019339">
    <property type="entry name" value="CIR_N_dom"/>
</dbReference>
<dbReference type="GeneID" id="93574763"/>
<dbReference type="Proteomes" id="UP000184499">
    <property type="component" value="Unassembled WGS sequence"/>
</dbReference>
<feature type="compositionally biased region" description="Basic and acidic residues" evidence="2">
    <location>
        <begin position="158"/>
        <end position="182"/>
    </location>
</feature>
<feature type="compositionally biased region" description="Basic and acidic residues" evidence="2">
    <location>
        <begin position="42"/>
        <end position="74"/>
    </location>
</feature>
<proteinExistence type="predicted"/>
<dbReference type="SMART" id="SM01083">
    <property type="entry name" value="Cir_N"/>
    <property type="match status" value="1"/>
</dbReference>
<reference evidence="5" key="1">
    <citation type="journal article" date="2017" name="Genome Biol.">
        <title>Comparative genomics reveals high biological diversity and specific adaptations in the industrially and medically important fungal genus Aspergillus.</title>
        <authorList>
            <person name="de Vries R.P."/>
            <person name="Riley R."/>
            <person name="Wiebenga A."/>
            <person name="Aguilar-Osorio G."/>
            <person name="Amillis S."/>
            <person name="Uchima C.A."/>
            <person name="Anderluh G."/>
            <person name="Asadollahi M."/>
            <person name="Askin M."/>
            <person name="Barry K."/>
            <person name="Battaglia E."/>
            <person name="Bayram O."/>
            <person name="Benocci T."/>
            <person name="Braus-Stromeyer S.A."/>
            <person name="Caldana C."/>
            <person name="Canovas D."/>
            <person name="Cerqueira G.C."/>
            <person name="Chen F."/>
            <person name="Chen W."/>
            <person name="Choi C."/>
            <person name="Clum A."/>
            <person name="Dos Santos R.A."/>
            <person name="Damasio A.R."/>
            <person name="Diallinas G."/>
            <person name="Emri T."/>
            <person name="Fekete E."/>
            <person name="Flipphi M."/>
            <person name="Freyberg S."/>
            <person name="Gallo A."/>
            <person name="Gournas C."/>
            <person name="Habgood R."/>
            <person name="Hainaut M."/>
            <person name="Harispe M.L."/>
            <person name="Henrissat B."/>
            <person name="Hilden K.S."/>
            <person name="Hope R."/>
            <person name="Hossain A."/>
            <person name="Karabika E."/>
            <person name="Karaffa L."/>
            <person name="Karanyi Z."/>
            <person name="Krasevec N."/>
            <person name="Kuo A."/>
            <person name="Kusch H."/>
            <person name="LaButti K."/>
            <person name="Lagendijk E.L."/>
            <person name="Lapidus A."/>
            <person name="Levasseur A."/>
            <person name="Lindquist E."/>
            <person name="Lipzen A."/>
            <person name="Logrieco A.F."/>
            <person name="MacCabe A."/>
            <person name="Maekelae M.R."/>
            <person name="Malavazi I."/>
            <person name="Melin P."/>
            <person name="Meyer V."/>
            <person name="Mielnichuk N."/>
            <person name="Miskei M."/>
            <person name="Molnar A.P."/>
            <person name="Mule G."/>
            <person name="Ngan C.Y."/>
            <person name="Orejas M."/>
            <person name="Orosz E."/>
            <person name="Ouedraogo J.P."/>
            <person name="Overkamp K.M."/>
            <person name="Park H.-S."/>
            <person name="Perrone G."/>
            <person name="Piumi F."/>
            <person name="Punt P.J."/>
            <person name="Ram A.F."/>
            <person name="Ramon A."/>
            <person name="Rauscher S."/>
            <person name="Record E."/>
            <person name="Riano-Pachon D.M."/>
            <person name="Robert V."/>
            <person name="Roehrig J."/>
            <person name="Ruller R."/>
            <person name="Salamov A."/>
            <person name="Salih N.S."/>
            <person name="Samson R.A."/>
            <person name="Sandor E."/>
            <person name="Sanguinetti M."/>
            <person name="Schuetze T."/>
            <person name="Sepcic K."/>
            <person name="Shelest E."/>
            <person name="Sherlock G."/>
            <person name="Sophianopoulou V."/>
            <person name="Squina F.M."/>
            <person name="Sun H."/>
            <person name="Susca A."/>
            <person name="Todd R.B."/>
            <person name="Tsang A."/>
            <person name="Unkles S.E."/>
            <person name="van de Wiele N."/>
            <person name="van Rossen-Uffink D."/>
            <person name="Oliveira J.V."/>
            <person name="Vesth T.C."/>
            <person name="Visser J."/>
            <person name="Yu J.-H."/>
            <person name="Zhou M."/>
            <person name="Andersen M.R."/>
            <person name="Archer D.B."/>
            <person name="Baker S.E."/>
            <person name="Benoit I."/>
            <person name="Brakhage A.A."/>
            <person name="Braus G.H."/>
            <person name="Fischer R."/>
            <person name="Frisvad J.C."/>
            <person name="Goldman G.H."/>
            <person name="Houbraken J."/>
            <person name="Oakley B."/>
            <person name="Pocsi I."/>
            <person name="Scazzocchio C."/>
            <person name="Seiboth B."/>
            <person name="vanKuyk P.A."/>
            <person name="Wortman J."/>
            <person name="Dyer P.S."/>
            <person name="Grigoriev I.V."/>
        </authorList>
    </citation>
    <scope>NUCLEOTIDE SEQUENCE [LARGE SCALE GENOMIC DNA]</scope>
    <source>
        <strain evidence="5">CBS 101740 / IMI 381727 / IBT 21946</strain>
    </source>
</reference>
<evidence type="ECO:0000256" key="2">
    <source>
        <dbReference type="SAM" id="MobiDB-lite"/>
    </source>
</evidence>
<protein>
    <recommendedName>
        <fullName evidence="3">CBF1-interacting co-repressor CIR N-terminal domain-containing protein</fullName>
    </recommendedName>
</protein>
<accession>A0A1L9UWF4</accession>
<keyword evidence="1" id="KW-0175">Coiled coil</keyword>
<evidence type="ECO:0000259" key="3">
    <source>
        <dbReference type="SMART" id="SM01083"/>
    </source>
</evidence>
<dbReference type="OrthoDB" id="2159131at2759"/>
<feature type="region of interest" description="Disordered" evidence="2">
    <location>
        <begin position="42"/>
        <end position="232"/>
    </location>
</feature>
<evidence type="ECO:0000313" key="5">
    <source>
        <dbReference type="Proteomes" id="UP000184499"/>
    </source>
</evidence>
<keyword evidence="5" id="KW-1185">Reference proteome</keyword>
<dbReference type="InterPro" id="IPR039875">
    <property type="entry name" value="LENG1-like"/>
</dbReference>
<dbReference type="PANTHER" id="PTHR22093:SF0">
    <property type="entry name" value="LEUKOCYTE RECEPTOR CLUSTER MEMBER 1"/>
    <property type="match status" value="1"/>
</dbReference>
<dbReference type="PANTHER" id="PTHR22093">
    <property type="entry name" value="LEUKOCYTE RECEPTOR CLUSTER LRC MEMBER 1"/>
    <property type="match status" value="1"/>
</dbReference>
<evidence type="ECO:0000313" key="4">
    <source>
        <dbReference type="EMBL" id="OJJ75981.1"/>
    </source>
</evidence>
<organism evidence="4 5">
    <name type="scientific">Aspergillus brasiliensis (strain CBS 101740 / IMI 381727 / IBT 21946)</name>
    <dbReference type="NCBI Taxonomy" id="767769"/>
    <lineage>
        <taxon>Eukaryota</taxon>
        <taxon>Fungi</taxon>
        <taxon>Dikarya</taxon>
        <taxon>Ascomycota</taxon>
        <taxon>Pezizomycotina</taxon>
        <taxon>Eurotiomycetes</taxon>
        <taxon>Eurotiomycetidae</taxon>
        <taxon>Eurotiales</taxon>
        <taxon>Aspergillaceae</taxon>
        <taxon>Aspergillus</taxon>
        <taxon>Aspergillus subgen. Circumdati</taxon>
    </lineage>
</organism>
<feature type="compositionally biased region" description="Basic and acidic residues" evidence="2">
    <location>
        <begin position="89"/>
        <end position="101"/>
    </location>
</feature>
<feature type="coiled-coil region" evidence="1">
    <location>
        <begin position="248"/>
        <end position="275"/>
    </location>
</feature>
<dbReference type="OMA" id="KRYSAQF"/>
<sequence>MRGGGLTLDGGEAPVPATHGPHLLGKKSWNVYNPANIERVRRDEAQAKAQEEEEERLMQEADAERRIQILRGERPSTPPPPPPVSSARPPDRKSYTEDAGRFRKRRRLAGEDDTDRDIRYAQEDAQLALDRREQQAAARSSDAPLHDSTGHIDLFPSEAKRKPAEKNAEAEKETKEKRRELEDQYTMRFSNAAGFRQSVGQDPWYSSSKREGAATESMPSKDVWGNEDPLRREREKARMDANDPLAAMRKGVRQLKTVEQERKRWNEERSRELEALKATEKHRSSHHSVEMTGIEDPTGTIGIVEIGVEIVRIGEPLILIRGLIVLIMIDTTDTGKTDAMTKTPDRDDDWFTFALTPGLYGQLTALDLPSTRSKATFIERYS</sequence>
<feature type="region of interest" description="Disordered" evidence="2">
    <location>
        <begin position="1"/>
        <end position="29"/>
    </location>
</feature>
<dbReference type="EMBL" id="KV878680">
    <property type="protein sequence ID" value="OJJ75981.1"/>
    <property type="molecule type" value="Genomic_DNA"/>
</dbReference>
<dbReference type="AlphaFoldDB" id="A0A1L9UWF4"/>
<dbReference type="VEuPathDB" id="FungiDB:ASPBRDRAFT_26497"/>
<evidence type="ECO:0000256" key="1">
    <source>
        <dbReference type="SAM" id="Coils"/>
    </source>
</evidence>
<gene>
    <name evidence="4" type="ORF">ASPBRDRAFT_26497</name>
</gene>
<dbReference type="RefSeq" id="XP_067483228.1">
    <property type="nucleotide sequence ID" value="XM_067622275.1"/>
</dbReference>
<dbReference type="Pfam" id="PF10197">
    <property type="entry name" value="Cir_N"/>
    <property type="match status" value="1"/>
</dbReference>
<feature type="domain" description="CBF1-interacting co-repressor CIR N-terminal" evidence="3">
    <location>
        <begin position="28"/>
        <end position="64"/>
    </location>
</feature>
<feature type="compositionally biased region" description="Polar residues" evidence="2">
    <location>
        <begin position="198"/>
        <end position="207"/>
    </location>
</feature>